<keyword evidence="1" id="KW-0472">Membrane</keyword>
<evidence type="ECO:0000256" key="1">
    <source>
        <dbReference type="SAM" id="Phobius"/>
    </source>
</evidence>
<keyword evidence="1" id="KW-1133">Transmembrane helix</keyword>
<dbReference type="OrthoDB" id="9833836at2"/>
<comment type="caution">
    <text evidence="2">The sequence shown here is derived from an EMBL/GenBank/DDBJ whole genome shotgun (WGS) entry which is preliminary data.</text>
</comment>
<evidence type="ECO:0000313" key="3">
    <source>
        <dbReference type="Proteomes" id="UP000012062"/>
    </source>
</evidence>
<reference evidence="2 3" key="1">
    <citation type="submission" date="2013-02" db="EMBL/GenBank/DDBJ databases">
        <authorList>
            <person name="Genoscope - CEA"/>
        </authorList>
    </citation>
    <scope>NUCLEOTIDE SEQUENCE [LARGE SCALE GENOMIC DNA]</scope>
    <source>
        <strain evidence="2 3">STM 2683</strain>
    </source>
</reference>
<sequence length="121" mass="13439">MLRWRQWLRLYAAGVVAAISFTVALVLISVYRVGSLNHPISGYLYNYGNGRDAAIILMIIIFLIALVTINFANKVEEKTKSLVDIGYDKKFIELVRSSQTGVTILITLGFLSIILDICLSG</sequence>
<accession>M5EM73</accession>
<dbReference type="Proteomes" id="UP000012062">
    <property type="component" value="Unassembled WGS sequence"/>
</dbReference>
<dbReference type="EMBL" id="CAUM01000060">
    <property type="protein sequence ID" value="CCV05275.1"/>
    <property type="molecule type" value="Genomic_DNA"/>
</dbReference>
<dbReference type="AlphaFoldDB" id="M5EM73"/>
<dbReference type="STRING" id="1297569.MESS2_1520074"/>
<name>M5EM73_9HYPH</name>
<keyword evidence="1" id="KW-0812">Transmembrane</keyword>
<feature type="transmembrane region" description="Helical" evidence="1">
    <location>
        <begin position="53"/>
        <end position="73"/>
    </location>
</feature>
<gene>
    <name evidence="2" type="ORF">MESS2_1520074</name>
</gene>
<feature type="transmembrane region" description="Helical" evidence="1">
    <location>
        <begin position="12"/>
        <end position="33"/>
    </location>
</feature>
<keyword evidence="3" id="KW-1185">Reference proteome</keyword>
<feature type="transmembrane region" description="Helical" evidence="1">
    <location>
        <begin position="94"/>
        <end position="115"/>
    </location>
</feature>
<protein>
    <submittedName>
        <fullName evidence="2">Uncharacterized protein</fullName>
    </submittedName>
</protein>
<organism evidence="2 3">
    <name type="scientific">Mesorhizobium metallidurans STM 2683</name>
    <dbReference type="NCBI Taxonomy" id="1297569"/>
    <lineage>
        <taxon>Bacteria</taxon>
        <taxon>Pseudomonadati</taxon>
        <taxon>Pseudomonadota</taxon>
        <taxon>Alphaproteobacteria</taxon>
        <taxon>Hyphomicrobiales</taxon>
        <taxon>Phyllobacteriaceae</taxon>
        <taxon>Mesorhizobium</taxon>
    </lineage>
</organism>
<evidence type="ECO:0000313" key="2">
    <source>
        <dbReference type="EMBL" id="CCV05275.1"/>
    </source>
</evidence>
<proteinExistence type="predicted"/>